<dbReference type="GO" id="GO:0046872">
    <property type="term" value="F:metal ion binding"/>
    <property type="evidence" value="ECO:0007669"/>
    <property type="project" value="UniProtKB-KW"/>
</dbReference>
<dbReference type="PANTHER" id="PTHR43273">
    <property type="entry name" value="ANAEROBIC SULFATASE-MATURATING ENZYME HOMOLOG ASLB-RELATED"/>
    <property type="match status" value="1"/>
</dbReference>
<comment type="caution">
    <text evidence="8">The sequence shown here is derived from an EMBL/GenBank/DDBJ whole genome shotgun (WGS) entry which is preliminary data.</text>
</comment>
<evidence type="ECO:0000256" key="4">
    <source>
        <dbReference type="ARBA" id="ARBA00022723"/>
    </source>
</evidence>
<dbReference type="Proteomes" id="UP000022082">
    <property type="component" value="Unassembled WGS sequence"/>
</dbReference>
<proteinExistence type="predicted"/>
<keyword evidence="6" id="KW-0411">Iron-sulfur</keyword>
<dbReference type="SUPFAM" id="SSF102114">
    <property type="entry name" value="Radical SAM enzymes"/>
    <property type="match status" value="1"/>
</dbReference>
<accession>A0A015WX49</accession>
<dbReference type="SFLD" id="SFLDG01384">
    <property type="entry name" value="thioether_bond_formation_requi"/>
    <property type="match status" value="1"/>
</dbReference>
<evidence type="ECO:0000256" key="1">
    <source>
        <dbReference type="ARBA" id="ARBA00001966"/>
    </source>
</evidence>
<dbReference type="GO" id="GO:0051539">
    <property type="term" value="F:4 iron, 4 sulfur cluster binding"/>
    <property type="evidence" value="ECO:0007669"/>
    <property type="project" value="UniProtKB-KW"/>
</dbReference>
<dbReference type="InterPro" id="IPR007197">
    <property type="entry name" value="rSAM"/>
</dbReference>
<name>A0A015WX49_BACFG</name>
<sequence length="489" mass="57333">MKSFTFFRTEEGNYYLYNSRKSSLLNVHPVIKVIEALDKNDGEETLFAKIMNQNLEIGDDEKRLLLDKYLFLRDNGFFEEINEEDFIDGKITPEIVEKQIAFIDNVLFQVTGNCNLRCQYCCYGDMYSDKVEKKNLSFETVETVLNYLMSLWTSNKNLSYEHPIRIGFYGGEPLVNFSLIEKIVSLCESITERTGLVFIYSMTTNALLLDRYKDFIVRHNFSLLISMDGNEAHNVLRIKPDGEQSFQTVYENVKKLQQQYPDYFQNKVEFNSVLNSHSSVDDIHDFIFNEFGKIPLIETISHTALSDEQKYQEIAKDYKESPEMMIKRKDRSPVYKELGFFFYYQLDNAYKHYCEVLYGTIKQKKRIPTGTCLPFLKKMFVTADNKLLTCERISLHHVLGTVDNEVHLNFEEIASIYNSYYEKMRSQCRGCYLIENCGECFLQFPLKNGVPVCHVKMNEIQYQHYLSEIFGVLEKNPSLFEEVNKMVFA</sequence>
<dbReference type="EMBL" id="JGDJ01000285">
    <property type="protein sequence ID" value="EXZ26490.1"/>
    <property type="molecule type" value="Genomic_DNA"/>
</dbReference>
<comment type="cofactor">
    <cofactor evidence="1">
        <name>[4Fe-4S] cluster</name>
        <dbReference type="ChEBI" id="CHEBI:49883"/>
    </cofactor>
</comment>
<dbReference type="SFLD" id="SFLDS00029">
    <property type="entry name" value="Radical_SAM"/>
    <property type="match status" value="1"/>
</dbReference>
<evidence type="ECO:0000256" key="2">
    <source>
        <dbReference type="ARBA" id="ARBA00022485"/>
    </source>
</evidence>
<dbReference type="InterPro" id="IPR023867">
    <property type="entry name" value="Sulphatase_maturase_rSAM"/>
</dbReference>
<dbReference type="SFLD" id="SFLDG01067">
    <property type="entry name" value="SPASM/twitch_domain_containing"/>
    <property type="match status" value="1"/>
</dbReference>
<keyword evidence="5" id="KW-0408">Iron</keyword>
<evidence type="ECO:0000256" key="5">
    <source>
        <dbReference type="ARBA" id="ARBA00023004"/>
    </source>
</evidence>
<evidence type="ECO:0000256" key="3">
    <source>
        <dbReference type="ARBA" id="ARBA00022691"/>
    </source>
</evidence>
<dbReference type="PANTHER" id="PTHR43273:SF8">
    <property type="entry name" value="RADICAL SAM DOMAIN PROTEIN"/>
    <property type="match status" value="1"/>
</dbReference>
<keyword evidence="3" id="KW-0949">S-adenosyl-L-methionine</keyword>
<reference evidence="8 9" key="1">
    <citation type="submission" date="2014-02" db="EMBL/GenBank/DDBJ databases">
        <authorList>
            <person name="Sears C."/>
            <person name="Carroll K."/>
            <person name="Sack B.R."/>
            <person name="Qadri F."/>
            <person name="Myers L.L."/>
            <person name="Chung G.-T."/>
            <person name="Escheverria P."/>
            <person name="Fraser C.M."/>
            <person name="Sadzewicz L."/>
            <person name="Shefchek K.A."/>
            <person name="Tallon L."/>
            <person name="Das S.P."/>
            <person name="Daugherty S."/>
            <person name="Mongodin E.F."/>
        </authorList>
    </citation>
    <scope>NUCLEOTIDE SEQUENCE [LARGE SCALE GENOMIC DNA]</scope>
    <source>
        <strain evidence="8 9">S36L11</strain>
    </source>
</reference>
<feature type="domain" description="Radical SAM core" evidence="7">
    <location>
        <begin position="98"/>
        <end position="331"/>
    </location>
</feature>
<dbReference type="GO" id="GO:0016491">
    <property type="term" value="F:oxidoreductase activity"/>
    <property type="evidence" value="ECO:0007669"/>
    <property type="project" value="InterPro"/>
</dbReference>
<dbReference type="InterPro" id="IPR000385">
    <property type="entry name" value="MoaA_NifB_PqqE_Fe-S-bd_CS"/>
</dbReference>
<dbReference type="Pfam" id="PF04055">
    <property type="entry name" value="Radical_SAM"/>
    <property type="match status" value="1"/>
</dbReference>
<dbReference type="PROSITE" id="PS01305">
    <property type="entry name" value="MOAA_NIFB_PQQE"/>
    <property type="match status" value="1"/>
</dbReference>
<evidence type="ECO:0000259" key="7">
    <source>
        <dbReference type="PROSITE" id="PS51918"/>
    </source>
</evidence>
<keyword evidence="2" id="KW-0004">4Fe-4S</keyword>
<evidence type="ECO:0000256" key="6">
    <source>
        <dbReference type="ARBA" id="ARBA00023014"/>
    </source>
</evidence>
<evidence type="ECO:0000313" key="9">
    <source>
        <dbReference type="Proteomes" id="UP000022082"/>
    </source>
</evidence>
<dbReference type="SFLD" id="SFLDG01386">
    <property type="entry name" value="main_SPASM_domain-containing"/>
    <property type="match status" value="1"/>
</dbReference>
<dbReference type="InterPro" id="IPR013785">
    <property type="entry name" value="Aldolase_TIM"/>
</dbReference>
<dbReference type="NCBIfam" id="TIGR04148">
    <property type="entry name" value="GG_samocin_CFB"/>
    <property type="match status" value="1"/>
</dbReference>
<dbReference type="RefSeq" id="WP_032557640.1">
    <property type="nucleotide sequence ID" value="NZ_JGDJ01000285.1"/>
</dbReference>
<gene>
    <name evidence="8" type="ORF">M136_4412</name>
</gene>
<dbReference type="AlphaFoldDB" id="A0A015WX49"/>
<dbReference type="Gene3D" id="3.20.20.70">
    <property type="entry name" value="Aldolase class I"/>
    <property type="match status" value="1"/>
</dbReference>
<dbReference type="InterPro" id="IPR058240">
    <property type="entry name" value="rSAM_sf"/>
</dbReference>
<evidence type="ECO:0000313" key="8">
    <source>
        <dbReference type="EMBL" id="EXZ26490.1"/>
    </source>
</evidence>
<dbReference type="PATRIC" id="fig|1339327.3.peg.4900"/>
<protein>
    <submittedName>
        <fullName evidence="8">Radical SAM peptide maturase, GG-Bacteroidales family</fullName>
    </submittedName>
</protein>
<organism evidence="8 9">
    <name type="scientific">Bacteroides fragilis str. S36L11</name>
    <dbReference type="NCBI Taxonomy" id="1339327"/>
    <lineage>
        <taxon>Bacteria</taxon>
        <taxon>Pseudomonadati</taxon>
        <taxon>Bacteroidota</taxon>
        <taxon>Bacteroidia</taxon>
        <taxon>Bacteroidales</taxon>
        <taxon>Bacteroidaceae</taxon>
        <taxon>Bacteroides</taxon>
    </lineage>
</organism>
<keyword evidence="4" id="KW-0479">Metal-binding</keyword>
<dbReference type="InterPro" id="IPR026407">
    <property type="entry name" value="SAM_GG-Bacter"/>
</dbReference>
<dbReference type="PROSITE" id="PS51918">
    <property type="entry name" value="RADICAL_SAM"/>
    <property type="match status" value="1"/>
</dbReference>